<organism evidence="4 5">
    <name type="scientific">Champsocephalus esox</name>
    <name type="common">pike icefish</name>
    <dbReference type="NCBI Taxonomy" id="159716"/>
    <lineage>
        <taxon>Eukaryota</taxon>
        <taxon>Metazoa</taxon>
        <taxon>Chordata</taxon>
        <taxon>Craniata</taxon>
        <taxon>Vertebrata</taxon>
        <taxon>Euteleostomi</taxon>
        <taxon>Actinopterygii</taxon>
        <taxon>Neopterygii</taxon>
        <taxon>Teleostei</taxon>
        <taxon>Neoteleostei</taxon>
        <taxon>Acanthomorphata</taxon>
        <taxon>Eupercaria</taxon>
        <taxon>Perciformes</taxon>
        <taxon>Notothenioidei</taxon>
        <taxon>Channichthyidae</taxon>
        <taxon>Champsocephalus</taxon>
    </lineage>
</organism>
<dbReference type="GO" id="GO:0005737">
    <property type="term" value="C:cytoplasm"/>
    <property type="evidence" value="ECO:0007669"/>
    <property type="project" value="TreeGrafter"/>
</dbReference>
<feature type="compositionally biased region" description="Low complexity" evidence="2">
    <location>
        <begin position="567"/>
        <end position="604"/>
    </location>
</feature>
<proteinExistence type="predicted"/>
<reference evidence="4 5" key="1">
    <citation type="journal article" date="2023" name="Mol. Biol. Evol.">
        <title>Genomics of Secondarily Temperate Adaptation in the Only Non-Antarctic Icefish.</title>
        <authorList>
            <person name="Rivera-Colon A.G."/>
            <person name="Rayamajhi N."/>
            <person name="Minhas B.F."/>
            <person name="Madrigal G."/>
            <person name="Bilyk K.T."/>
            <person name="Yoon V."/>
            <person name="Hune M."/>
            <person name="Gregory S."/>
            <person name="Cheng C.H.C."/>
            <person name="Catchen J.M."/>
        </authorList>
    </citation>
    <scope>NUCLEOTIDE SEQUENCE [LARGE SCALE GENOMIC DNA]</scope>
    <source>
        <strain evidence="4">JC2023a</strain>
    </source>
</reference>
<feature type="region of interest" description="Disordered" evidence="2">
    <location>
        <begin position="1"/>
        <end position="56"/>
    </location>
</feature>
<dbReference type="Pfam" id="PF18382">
    <property type="entry name" value="Formin_GBD_N"/>
    <property type="match status" value="1"/>
</dbReference>
<dbReference type="InterPro" id="IPR016024">
    <property type="entry name" value="ARM-type_fold"/>
</dbReference>
<dbReference type="PANTHER" id="PTHR45920:SF2">
    <property type="entry name" value="FH1_FH2 DOMAIN-CONTAINING PROTEIN 1"/>
    <property type="match status" value="1"/>
</dbReference>
<dbReference type="GO" id="GO:0030866">
    <property type="term" value="P:cortical actin cytoskeleton organization"/>
    <property type="evidence" value="ECO:0007669"/>
    <property type="project" value="TreeGrafter"/>
</dbReference>
<dbReference type="GO" id="GO:0051015">
    <property type="term" value="F:actin filament binding"/>
    <property type="evidence" value="ECO:0007669"/>
    <property type="project" value="TreeGrafter"/>
</dbReference>
<feature type="region of interest" description="Disordered" evidence="2">
    <location>
        <begin position="100"/>
        <end position="138"/>
    </location>
</feature>
<dbReference type="InterPro" id="IPR056771">
    <property type="entry name" value="FH3_FHOD1-3-like"/>
</dbReference>
<gene>
    <name evidence="4" type="ORF">CesoFtcFv8_000447</name>
</gene>
<dbReference type="Proteomes" id="UP001335648">
    <property type="component" value="Unassembled WGS sequence"/>
</dbReference>
<dbReference type="Pfam" id="PF24959">
    <property type="entry name" value="FH3_FHOD1-3"/>
    <property type="match status" value="1"/>
</dbReference>
<feature type="region of interest" description="Disordered" evidence="2">
    <location>
        <begin position="651"/>
        <end position="682"/>
    </location>
</feature>
<keyword evidence="5" id="KW-1185">Reference proteome</keyword>
<evidence type="ECO:0000256" key="2">
    <source>
        <dbReference type="SAM" id="MobiDB-lite"/>
    </source>
</evidence>
<dbReference type="PROSITE" id="PS51232">
    <property type="entry name" value="GBD_FH3"/>
    <property type="match status" value="1"/>
</dbReference>
<evidence type="ECO:0000256" key="1">
    <source>
        <dbReference type="ARBA" id="ARBA00023203"/>
    </source>
</evidence>
<dbReference type="EMBL" id="JAULUE010002046">
    <property type="protein sequence ID" value="KAK5914794.1"/>
    <property type="molecule type" value="Genomic_DNA"/>
</dbReference>
<feature type="region of interest" description="Disordered" evidence="2">
    <location>
        <begin position="495"/>
        <end position="639"/>
    </location>
</feature>
<evidence type="ECO:0000313" key="4">
    <source>
        <dbReference type="EMBL" id="KAK5914794.1"/>
    </source>
</evidence>
<dbReference type="InterPro" id="IPR041387">
    <property type="entry name" value="FHOD1_GBD_N"/>
</dbReference>
<feature type="compositionally biased region" description="Low complexity" evidence="2">
    <location>
        <begin position="523"/>
        <end position="559"/>
    </location>
</feature>
<feature type="compositionally biased region" description="Basic and acidic residues" evidence="2">
    <location>
        <begin position="671"/>
        <end position="682"/>
    </location>
</feature>
<dbReference type="InterPro" id="IPR011989">
    <property type="entry name" value="ARM-like"/>
</dbReference>
<comment type="caution">
    <text evidence="4">The sequence shown here is derived from an EMBL/GenBank/DDBJ whole genome shotgun (WGS) entry which is preliminary data.</text>
</comment>
<dbReference type="InterPro" id="IPR014768">
    <property type="entry name" value="GBD/FH3_dom"/>
</dbReference>
<feature type="domain" description="GBD/FH3" evidence="3">
    <location>
        <begin position="222"/>
        <end position="585"/>
    </location>
</feature>
<dbReference type="SUPFAM" id="SSF48371">
    <property type="entry name" value="ARM repeat"/>
    <property type="match status" value="1"/>
</dbReference>
<evidence type="ECO:0000313" key="5">
    <source>
        <dbReference type="Proteomes" id="UP001335648"/>
    </source>
</evidence>
<feature type="compositionally biased region" description="Low complexity" evidence="2">
    <location>
        <begin position="653"/>
        <end position="665"/>
    </location>
</feature>
<keyword evidence="1" id="KW-0009">Actin-binding</keyword>
<accession>A0AAN8HFX1</accession>
<dbReference type="AlphaFoldDB" id="A0AAN8HFX1"/>
<dbReference type="GO" id="GO:0005856">
    <property type="term" value="C:cytoskeleton"/>
    <property type="evidence" value="ECO:0007669"/>
    <property type="project" value="TreeGrafter"/>
</dbReference>
<dbReference type="PANTHER" id="PTHR45920">
    <property type="entry name" value="FORMIN HOMOLOGY 2 DOMAIN CONTAINING, ISOFORM I"/>
    <property type="match status" value="1"/>
</dbReference>
<sequence>MSLRGGDLSVGQASAWGRPQRGGDLSVGETSAWGRPQRGGDLSVGETSAWGRPQRGGDLSVGQASAWGRPQRGAGLSVGEISAWGRPQREGDLSVGQASAWGRPQRGGDLSVGQTSAWGRPQRGGQTSAWGRPQRGGDLSVGETSAWGRPQRGGDLSVGQTSLLLCPLSAWDGPVFLSKVFLKSLRITPTLPHYCGRRRRSLLGMASIVCRVQFLEDSDPFICTNFPEPRRPPPANVEENLPLSEQISGIHSLLHAPLKLEDCTLQVSTNGYYLDLDSSLSEQRDDLESFYEDVTNGKKPILILRTLLSVRVHCILEKLYNSHGPDLRRALFSLKQLFQDDKDLVPEFVASEGLACFIKVGAEADHNYQNYILRALSQILLFVDGMNGVIHHNETLQWLYALTGSMKRGVKPWSFLMEVLEERNGSDTELLMFTMTLINKTLSALPDQDSFYDVTDSLEQLGMESIVSKQLSSREAEPDLKTQFTLYETSLRNEDGDDVSVLPRKERRKVAAGDRSRRSSCQTLPHLSSTNSSPSSSPTPSSFLSPTTTLLSPTLSPSSSPTPPTFLSPTTTLLSPTLSSASSNPAGGSRASSPLSSDCSSSGSPLPPQTDSNGTTHPEEEEEESPSSARHSFLSHHMSALGLSRRSRLFSKASSISEEAGNSSSPQMDSEQLRTDSKPSSK</sequence>
<protein>
    <recommendedName>
        <fullName evidence="3">GBD/FH3 domain-containing protein</fullName>
    </recommendedName>
</protein>
<dbReference type="Gene3D" id="1.25.10.10">
    <property type="entry name" value="Leucine-rich Repeat Variant"/>
    <property type="match status" value="2"/>
</dbReference>
<name>A0AAN8HFX1_9TELE</name>
<evidence type="ECO:0000259" key="3">
    <source>
        <dbReference type="PROSITE" id="PS51232"/>
    </source>
</evidence>